<keyword evidence="4 5" id="KW-0732">Signal</keyword>
<comment type="caution">
    <text evidence="7">The sequence shown here is derived from an EMBL/GenBank/DDBJ whole genome shotgun (WGS) entry which is preliminary data.</text>
</comment>
<evidence type="ECO:0000256" key="3">
    <source>
        <dbReference type="ARBA" id="ARBA00022448"/>
    </source>
</evidence>
<evidence type="ECO:0000313" key="7">
    <source>
        <dbReference type="EMBL" id="GAA4917313.1"/>
    </source>
</evidence>
<feature type="domain" description="Solute-binding protein family 5" evidence="6">
    <location>
        <begin position="86"/>
        <end position="427"/>
    </location>
</feature>
<dbReference type="PANTHER" id="PTHR30290:SF10">
    <property type="entry name" value="PERIPLASMIC OLIGOPEPTIDE-BINDING PROTEIN-RELATED"/>
    <property type="match status" value="1"/>
</dbReference>
<gene>
    <name evidence="7" type="ORF">GCM10025790_11020</name>
</gene>
<reference evidence="8" key="1">
    <citation type="journal article" date="2019" name="Int. J. Syst. Evol. Microbiol.">
        <title>The Global Catalogue of Microorganisms (GCM) 10K type strain sequencing project: providing services to taxonomists for standard genome sequencing and annotation.</title>
        <authorList>
            <consortium name="The Broad Institute Genomics Platform"/>
            <consortium name="The Broad Institute Genome Sequencing Center for Infectious Disease"/>
            <person name="Wu L."/>
            <person name="Ma J."/>
        </authorList>
    </citation>
    <scope>NUCLEOTIDE SEQUENCE [LARGE SCALE GENOMIC DNA]</scope>
    <source>
        <strain evidence="8">JCM 19129</strain>
    </source>
</reference>
<dbReference type="InterPro" id="IPR039424">
    <property type="entry name" value="SBP_5"/>
</dbReference>
<dbReference type="PIRSF" id="PIRSF002741">
    <property type="entry name" value="MppA"/>
    <property type="match status" value="1"/>
</dbReference>
<comment type="subcellular location">
    <subcellularLocation>
        <location evidence="1">Cell envelope</location>
    </subcellularLocation>
</comment>
<dbReference type="RefSeq" id="WP_345477067.1">
    <property type="nucleotide sequence ID" value="NZ_BAABLW010000005.1"/>
</dbReference>
<organism evidence="7 8">
    <name type="scientific">Nesterenkonia rhizosphaerae</name>
    <dbReference type="NCBI Taxonomy" id="1348272"/>
    <lineage>
        <taxon>Bacteria</taxon>
        <taxon>Bacillati</taxon>
        <taxon>Actinomycetota</taxon>
        <taxon>Actinomycetes</taxon>
        <taxon>Micrococcales</taxon>
        <taxon>Micrococcaceae</taxon>
        <taxon>Nesterenkonia</taxon>
    </lineage>
</organism>
<dbReference type="PANTHER" id="PTHR30290">
    <property type="entry name" value="PERIPLASMIC BINDING COMPONENT OF ABC TRANSPORTER"/>
    <property type="match status" value="1"/>
</dbReference>
<evidence type="ECO:0000259" key="6">
    <source>
        <dbReference type="Pfam" id="PF00496"/>
    </source>
</evidence>
<protein>
    <submittedName>
        <fullName evidence="7">ABC transporter substrate-binding protein</fullName>
    </submittedName>
</protein>
<dbReference type="EMBL" id="BAABLW010000005">
    <property type="protein sequence ID" value="GAA4917313.1"/>
    <property type="molecule type" value="Genomic_DNA"/>
</dbReference>
<dbReference type="SUPFAM" id="SSF53850">
    <property type="entry name" value="Periplasmic binding protein-like II"/>
    <property type="match status" value="1"/>
</dbReference>
<dbReference type="InterPro" id="IPR000914">
    <property type="entry name" value="SBP_5_dom"/>
</dbReference>
<evidence type="ECO:0000256" key="5">
    <source>
        <dbReference type="SAM" id="SignalP"/>
    </source>
</evidence>
<dbReference type="Proteomes" id="UP001500368">
    <property type="component" value="Unassembled WGS sequence"/>
</dbReference>
<evidence type="ECO:0000256" key="2">
    <source>
        <dbReference type="ARBA" id="ARBA00005695"/>
    </source>
</evidence>
<dbReference type="Gene3D" id="3.10.105.10">
    <property type="entry name" value="Dipeptide-binding Protein, Domain 3"/>
    <property type="match status" value="1"/>
</dbReference>
<sequence length="515" mass="56115">MDAVRRNTGRAKAPAVTAALAVAALTLSACGGTPEAAESNENREFTIATQSGPNSLDPAQLNDGQGMFVWSGLFDTLLTQDSETGELVPHAAESWEYNEDGTVLTFVLREGMTYSDDSPVDADSVVAAMQRTMETPGPPAGKFSQVSEIVAVDDLTFEVHFESFDPAFISQMSLSAGVIGHPESLEDEGTATNPIGSGPFELDVQSTEFGDSYVMRKREDHWNAENIPVSTFTVNVMPDSTARFNALQAGQIDATNVESRLVPQLDEDTFTISSIEAHTVFTLNFLDRAGEEYPALADERVRQAVNHAIDREAVVDNLLFGSGVPSAQIFNPSGEVYDPELEDIYDYDPERGRELVEESGYEGESFPIPSTYLTSTFESMLSQAFQDVGLQLEWVSVPPQQVQSALSSGQYPLYFQVAGFGSEPSDALSHFAPGGFSNPQNYTDDVLDELFEQVHSTVEYEDAVPYYRDINRHAVEQALEAPIAFGSQTWASRDGVTHTDIGGYPSSILAFDFED</sequence>
<dbReference type="Gene3D" id="3.40.190.10">
    <property type="entry name" value="Periplasmic binding protein-like II"/>
    <property type="match status" value="1"/>
</dbReference>
<evidence type="ECO:0000313" key="8">
    <source>
        <dbReference type="Proteomes" id="UP001500368"/>
    </source>
</evidence>
<proteinExistence type="inferred from homology"/>
<feature type="chain" id="PRO_5046890999" evidence="5">
    <location>
        <begin position="30"/>
        <end position="515"/>
    </location>
</feature>
<name>A0ABP9FUU4_9MICC</name>
<keyword evidence="8" id="KW-1185">Reference proteome</keyword>
<comment type="similarity">
    <text evidence="2">Belongs to the bacterial solute-binding protein 5 family.</text>
</comment>
<dbReference type="InterPro" id="IPR030678">
    <property type="entry name" value="Peptide/Ni-bd"/>
</dbReference>
<accession>A0ABP9FUU4</accession>
<dbReference type="Pfam" id="PF00496">
    <property type="entry name" value="SBP_bac_5"/>
    <property type="match status" value="1"/>
</dbReference>
<feature type="signal peptide" evidence="5">
    <location>
        <begin position="1"/>
        <end position="29"/>
    </location>
</feature>
<evidence type="ECO:0000256" key="1">
    <source>
        <dbReference type="ARBA" id="ARBA00004196"/>
    </source>
</evidence>
<dbReference type="PROSITE" id="PS51257">
    <property type="entry name" value="PROKAR_LIPOPROTEIN"/>
    <property type="match status" value="1"/>
</dbReference>
<evidence type="ECO:0000256" key="4">
    <source>
        <dbReference type="ARBA" id="ARBA00022729"/>
    </source>
</evidence>
<keyword evidence="3" id="KW-0813">Transport</keyword>